<dbReference type="GO" id="GO:0009396">
    <property type="term" value="P:folic acid-containing compound biosynthetic process"/>
    <property type="evidence" value="ECO:0007669"/>
    <property type="project" value="InterPro"/>
</dbReference>
<dbReference type="EC" id="2.6.1.85" evidence="1"/>
<sequence>MQHRACKSPRIQTLAIPSTTDITELFAHFCQTKWAILLDSANSQHTNARFDIFVANPLATISAKHTTCEITYHNDKQSTEIVVGQPIDVLRNLLNTTLPNTSSSEHNNEYELPFTCGAVGYFGYDLGRCYETLPSHALDNYITPDMAVGIYAWSVIKDNQSGVFYLADLPDSGAPSKAQIEALISATRPTENDSSFKLTTPWQANMSKPAYLEKLQRILDYLRSGDCYQVNLAQRFSAQYTGADWQAYLRLRHANQAPFSAYIQLGNSSILSISPERFLSVKDKQVQSQPIKGTRPRDPDTRVDQQNIQDLLHSEKDRAENLMIVDLLRNDLSKSCQDHSIRVPTLFAIETFEAVHHLVSTVCGELTPENDSLHLLAGAFPGGSITGAPKIRAMEIIDELEPDRRNIYCGSIGYIDRSGNMDTSICIRTLLCEDNNIYCWAGGGIVLDSNPQDEYQESLDKVSKILPILESEV</sequence>
<evidence type="ECO:0000256" key="1">
    <source>
        <dbReference type="ARBA" id="ARBA00013139"/>
    </source>
</evidence>
<keyword evidence="5" id="KW-0032">Aminotransferase</keyword>
<organism evidence="5 6">
    <name type="scientific">Aliiglaciecola lipolytica E3</name>
    <dbReference type="NCBI Taxonomy" id="1127673"/>
    <lineage>
        <taxon>Bacteria</taxon>
        <taxon>Pseudomonadati</taxon>
        <taxon>Pseudomonadota</taxon>
        <taxon>Gammaproteobacteria</taxon>
        <taxon>Alteromonadales</taxon>
        <taxon>Alteromonadaceae</taxon>
        <taxon>Aliiglaciecola</taxon>
    </lineage>
</organism>
<dbReference type="Pfam" id="PF00425">
    <property type="entry name" value="Chorismate_bind"/>
    <property type="match status" value="1"/>
</dbReference>
<dbReference type="InterPro" id="IPR006805">
    <property type="entry name" value="Anth_synth_I_N"/>
</dbReference>
<dbReference type="InterPro" id="IPR005802">
    <property type="entry name" value="ADC_synth_comp_1"/>
</dbReference>
<dbReference type="OrthoDB" id="9803598at2"/>
<gene>
    <name evidence="5" type="primary">pabB</name>
    <name evidence="5" type="ORF">GLIP_1635</name>
</gene>
<proteinExistence type="predicted"/>
<dbReference type="Pfam" id="PF04715">
    <property type="entry name" value="Anth_synt_I_N"/>
    <property type="match status" value="1"/>
</dbReference>
<dbReference type="PANTHER" id="PTHR11236">
    <property type="entry name" value="AMINOBENZOATE/ANTHRANILATE SYNTHASE"/>
    <property type="match status" value="1"/>
</dbReference>
<dbReference type="EMBL" id="BAEN01000035">
    <property type="protein sequence ID" value="GAC14268.1"/>
    <property type="molecule type" value="Genomic_DNA"/>
</dbReference>
<dbReference type="STRING" id="1127673.GLIP_1635"/>
<dbReference type="AlphaFoldDB" id="K6YC90"/>
<dbReference type="SUPFAM" id="SSF56322">
    <property type="entry name" value="ADC synthase"/>
    <property type="match status" value="1"/>
</dbReference>
<evidence type="ECO:0000259" key="4">
    <source>
        <dbReference type="Pfam" id="PF04715"/>
    </source>
</evidence>
<dbReference type="InterPro" id="IPR005801">
    <property type="entry name" value="ADC_synthase"/>
</dbReference>
<keyword evidence="2 5" id="KW-0808">Transferase</keyword>
<dbReference type="PRINTS" id="PR00095">
    <property type="entry name" value="ANTSNTHASEI"/>
</dbReference>
<accession>K6YC90</accession>
<dbReference type="Proteomes" id="UP000006334">
    <property type="component" value="Unassembled WGS sequence"/>
</dbReference>
<dbReference type="GO" id="GO:0046820">
    <property type="term" value="F:4-amino-4-deoxychorismate synthase activity"/>
    <property type="evidence" value="ECO:0007669"/>
    <property type="project" value="UniProtKB-EC"/>
</dbReference>
<dbReference type="GO" id="GO:0000162">
    <property type="term" value="P:L-tryptophan biosynthetic process"/>
    <property type="evidence" value="ECO:0007669"/>
    <property type="project" value="TreeGrafter"/>
</dbReference>
<evidence type="ECO:0000313" key="5">
    <source>
        <dbReference type="EMBL" id="GAC14268.1"/>
    </source>
</evidence>
<evidence type="ECO:0000256" key="2">
    <source>
        <dbReference type="ARBA" id="ARBA00022679"/>
    </source>
</evidence>
<comment type="caution">
    <text evidence="5">The sequence shown here is derived from an EMBL/GenBank/DDBJ whole genome shotgun (WGS) entry which is preliminary data.</text>
</comment>
<dbReference type="InterPro" id="IPR019999">
    <property type="entry name" value="Anth_synth_I-like"/>
</dbReference>
<name>K6YC90_9ALTE</name>
<protein>
    <recommendedName>
        <fullName evidence="1">aminodeoxychorismate synthase</fullName>
        <ecNumber evidence="1">2.6.1.85</ecNumber>
    </recommendedName>
</protein>
<evidence type="ECO:0000313" key="6">
    <source>
        <dbReference type="Proteomes" id="UP000006334"/>
    </source>
</evidence>
<feature type="domain" description="Chorismate-utilising enzyme C-terminal" evidence="3">
    <location>
        <begin position="208"/>
        <end position="461"/>
    </location>
</feature>
<dbReference type="eggNOG" id="COG0147">
    <property type="taxonomic scope" value="Bacteria"/>
</dbReference>
<reference evidence="5 6" key="1">
    <citation type="journal article" date="2017" name="Antonie Van Leeuwenhoek">
        <title>Rhizobium rhizosphaerae sp. nov., a novel species isolated from rice rhizosphere.</title>
        <authorList>
            <person name="Zhao J.J."/>
            <person name="Zhang J."/>
            <person name="Zhang R.J."/>
            <person name="Zhang C.W."/>
            <person name="Yin H.Q."/>
            <person name="Zhang X.X."/>
        </authorList>
    </citation>
    <scope>NUCLEOTIDE SEQUENCE [LARGE SCALE GENOMIC DNA]</scope>
    <source>
        <strain evidence="5 6">E3</strain>
    </source>
</reference>
<dbReference type="RefSeq" id="WP_008844084.1">
    <property type="nucleotide sequence ID" value="NZ_BAEN01000035.1"/>
</dbReference>
<dbReference type="Gene3D" id="3.60.120.10">
    <property type="entry name" value="Anthranilate synthase"/>
    <property type="match status" value="1"/>
</dbReference>
<dbReference type="InterPro" id="IPR015890">
    <property type="entry name" value="Chorismate_C"/>
</dbReference>
<feature type="domain" description="Anthranilate synthase component I N-terminal" evidence="4">
    <location>
        <begin position="21"/>
        <end position="165"/>
    </location>
</feature>
<dbReference type="NCBIfam" id="TIGR00553">
    <property type="entry name" value="pabB"/>
    <property type="match status" value="1"/>
</dbReference>
<dbReference type="PANTHER" id="PTHR11236:SF50">
    <property type="entry name" value="AMINODEOXYCHORISMATE SYNTHASE COMPONENT 1"/>
    <property type="match status" value="1"/>
</dbReference>
<keyword evidence="6" id="KW-1185">Reference proteome</keyword>
<evidence type="ECO:0000259" key="3">
    <source>
        <dbReference type="Pfam" id="PF00425"/>
    </source>
</evidence>